<name>A0A0B7HG27_9FLAO</name>
<dbReference type="Gene3D" id="2.60.40.1080">
    <property type="match status" value="1"/>
</dbReference>
<feature type="domain" description="BIG2" evidence="2">
    <location>
        <begin position="358"/>
        <end position="434"/>
    </location>
</feature>
<dbReference type="EMBL" id="CDOG01000047">
    <property type="protein sequence ID" value="CEN41052.1"/>
    <property type="molecule type" value="Genomic_DNA"/>
</dbReference>
<dbReference type="Proteomes" id="UP000038083">
    <property type="component" value="Unassembled WGS sequence"/>
</dbReference>
<protein>
    <submittedName>
        <fullName evidence="3">Surface antigen BspA</fullName>
    </submittedName>
</protein>
<feature type="domain" description="BIG2" evidence="2">
    <location>
        <begin position="191"/>
        <end position="265"/>
    </location>
</feature>
<evidence type="ECO:0000313" key="4">
    <source>
        <dbReference type="Proteomes" id="UP000038083"/>
    </source>
</evidence>
<proteinExistence type="predicted"/>
<organism evidence="3 4">
    <name type="scientific">Capnocytophaga cynodegmi</name>
    <dbReference type="NCBI Taxonomy" id="28189"/>
    <lineage>
        <taxon>Bacteria</taxon>
        <taxon>Pseudomonadati</taxon>
        <taxon>Bacteroidota</taxon>
        <taxon>Flavobacteriia</taxon>
        <taxon>Flavobacteriales</taxon>
        <taxon>Flavobacteriaceae</taxon>
        <taxon>Capnocytophaga</taxon>
    </lineage>
</organism>
<dbReference type="SMART" id="SM00635">
    <property type="entry name" value="BID_2"/>
    <property type="match status" value="5"/>
</dbReference>
<feature type="domain" description="BIG2" evidence="2">
    <location>
        <begin position="35"/>
        <end position="111"/>
    </location>
</feature>
<evidence type="ECO:0000259" key="2">
    <source>
        <dbReference type="SMART" id="SM00635"/>
    </source>
</evidence>
<evidence type="ECO:0000313" key="3">
    <source>
        <dbReference type="EMBL" id="CEN41052.1"/>
    </source>
</evidence>
<dbReference type="AlphaFoldDB" id="A0A0B7HG27"/>
<feature type="domain" description="BIG2" evidence="2">
    <location>
        <begin position="113"/>
        <end position="189"/>
    </location>
</feature>
<dbReference type="InterPro" id="IPR003343">
    <property type="entry name" value="Big_2"/>
</dbReference>
<accession>A0A0B7HG27</accession>
<sequence length="579" mass="62272">MNKMRKIGLILGLLCFGLVAMVSCDKDDNKQVEVPAKEIKISKEAVNVLVGKTQLIDITDGNGGYKVKSSDENKAVASVKGEKQIAVEGKSAGEVTLTITDSKQKQVSVKVNVFQSIALETKAIILKKGAEKSIAINSGSGAYKVESKDEAIATAKIVGTNSIVVSAVSKGNTTIVVTDTQTNKTEEISVIISELTLQKENIQLKINDSENVTITGSGEYSISSSKEGVIKAEIINNELRITTVASGEVVVTITDNQTSENKEITIVVMEELRMEKSELTVTNGDFEIINILGGDNANGNYEFEITATPTDVVNVEPQWYDATQGHHLKVTGLKPGEITVTVKDKQTQQVTTFKVTVNLSEFSIPRTTLELSAGASTTINIKGNGKYEVSSANSSIATAEESNGVLTITAVGSGSTEITVKDVLKDETKIISVVVKSSFTVDANGVLTAVDPSAIVANLVIPENVKEISDGHKPFDKNRNTIQIVAMESIEKVGTFAFAFQSELTTVNIGNNIKQINNFAFAVCKKLNTFRVKATTPPTLNGKPFQNSSDNKTLIVPKGTIKVYENSDWKKYFTNIVEE</sequence>
<dbReference type="PROSITE" id="PS51257">
    <property type="entry name" value="PROKAR_LIPOPROTEIN"/>
    <property type="match status" value="1"/>
</dbReference>
<keyword evidence="1" id="KW-0732">Signal</keyword>
<feature type="domain" description="BIG2" evidence="2">
    <location>
        <begin position="266"/>
        <end position="354"/>
    </location>
</feature>
<dbReference type="InterPro" id="IPR026906">
    <property type="entry name" value="LRR_5"/>
</dbReference>
<reference evidence="3 4" key="1">
    <citation type="submission" date="2015-01" db="EMBL/GenBank/DDBJ databases">
        <authorList>
            <person name="MANFREDI Pablo"/>
        </authorList>
    </citation>
    <scope>NUCLEOTIDE SEQUENCE [LARGE SCALE GENOMIC DNA]</scope>
    <source>
        <strain evidence="3 4">Ccy74</strain>
    </source>
</reference>
<dbReference type="Gene3D" id="3.40.50.12480">
    <property type="match status" value="1"/>
</dbReference>
<dbReference type="Pfam" id="PF13306">
    <property type="entry name" value="LRR_5"/>
    <property type="match status" value="1"/>
</dbReference>
<gene>
    <name evidence="3" type="ORF">CCYN74_510004</name>
</gene>
<feature type="signal peptide" evidence="1">
    <location>
        <begin position="1"/>
        <end position="20"/>
    </location>
</feature>
<feature type="chain" id="PRO_5009757791" evidence="1">
    <location>
        <begin position="21"/>
        <end position="579"/>
    </location>
</feature>
<evidence type="ECO:0000256" key="1">
    <source>
        <dbReference type="SAM" id="SignalP"/>
    </source>
</evidence>